<evidence type="ECO:0000259" key="1">
    <source>
        <dbReference type="Pfam" id="PF14285"/>
    </source>
</evidence>
<name>A0A9D1DR75_9FIRM</name>
<organism evidence="2 3">
    <name type="scientific">Candidatus Gallacutalibacter pullicola</name>
    <dbReference type="NCBI Taxonomy" id="2840830"/>
    <lineage>
        <taxon>Bacteria</taxon>
        <taxon>Bacillati</taxon>
        <taxon>Bacillota</taxon>
        <taxon>Clostridia</taxon>
        <taxon>Eubacteriales</taxon>
        <taxon>Candidatus Gallacutalibacter</taxon>
    </lineage>
</organism>
<dbReference type="EMBL" id="DVHF01000080">
    <property type="protein sequence ID" value="HIR57407.1"/>
    <property type="molecule type" value="Genomic_DNA"/>
</dbReference>
<dbReference type="InterPro" id="IPR025377">
    <property type="entry name" value="DUF4367"/>
</dbReference>
<comment type="caution">
    <text evidence="2">The sequence shown here is derived from an EMBL/GenBank/DDBJ whole genome shotgun (WGS) entry which is preliminary data.</text>
</comment>
<gene>
    <name evidence="2" type="ORF">IAA54_07035</name>
</gene>
<feature type="non-terminal residue" evidence="2">
    <location>
        <position position="1"/>
    </location>
</feature>
<feature type="domain" description="DUF4367" evidence="1">
    <location>
        <begin position="47"/>
        <end position="150"/>
    </location>
</feature>
<dbReference type="AlphaFoldDB" id="A0A9D1DR75"/>
<evidence type="ECO:0000313" key="2">
    <source>
        <dbReference type="EMBL" id="HIR57407.1"/>
    </source>
</evidence>
<reference evidence="2" key="1">
    <citation type="submission" date="2020-10" db="EMBL/GenBank/DDBJ databases">
        <authorList>
            <person name="Gilroy R."/>
        </authorList>
    </citation>
    <scope>NUCLEOTIDE SEQUENCE</scope>
    <source>
        <strain evidence="2">ChiSjej1B19-7085</strain>
    </source>
</reference>
<accession>A0A9D1DR75</accession>
<dbReference type="Pfam" id="PF14285">
    <property type="entry name" value="DUF4367"/>
    <property type="match status" value="1"/>
</dbReference>
<proteinExistence type="predicted"/>
<dbReference type="Proteomes" id="UP000886785">
    <property type="component" value="Unassembled WGS sequence"/>
</dbReference>
<evidence type="ECO:0000313" key="3">
    <source>
        <dbReference type="Proteomes" id="UP000886785"/>
    </source>
</evidence>
<sequence>AVSFTVCYATVDAFREQVSNLFSHRTTQYTEFFTSTLSLPDTWKGCPVPRYVPDGYFVETERITESRDGTIVFSNGVSELTYSFYSADSTESIEVDSENAVHETVDIGENSADIYQREGYIAIILPENDFVYFITGDISKEEAIQMAESIAVWSE</sequence>
<protein>
    <submittedName>
        <fullName evidence="2">DUF4367 domain-containing protein</fullName>
    </submittedName>
</protein>
<reference evidence="2" key="2">
    <citation type="journal article" date="2021" name="PeerJ">
        <title>Extensive microbial diversity within the chicken gut microbiome revealed by metagenomics and culture.</title>
        <authorList>
            <person name="Gilroy R."/>
            <person name="Ravi A."/>
            <person name="Getino M."/>
            <person name="Pursley I."/>
            <person name="Horton D.L."/>
            <person name="Alikhan N.F."/>
            <person name="Baker D."/>
            <person name="Gharbi K."/>
            <person name="Hall N."/>
            <person name="Watson M."/>
            <person name="Adriaenssens E.M."/>
            <person name="Foster-Nyarko E."/>
            <person name="Jarju S."/>
            <person name="Secka A."/>
            <person name="Antonio M."/>
            <person name="Oren A."/>
            <person name="Chaudhuri R.R."/>
            <person name="La Ragione R."/>
            <person name="Hildebrand F."/>
            <person name="Pallen M.J."/>
        </authorList>
    </citation>
    <scope>NUCLEOTIDE SEQUENCE</scope>
    <source>
        <strain evidence="2">ChiSjej1B19-7085</strain>
    </source>
</reference>